<dbReference type="InterPro" id="IPR036280">
    <property type="entry name" value="Multihaem_cyt_sf"/>
</dbReference>
<name>A0A370DR18_9GAMM</name>
<dbReference type="Gene3D" id="3.90.10.10">
    <property type="entry name" value="Cytochrome C3"/>
    <property type="match status" value="1"/>
</dbReference>
<reference evidence="2 3" key="1">
    <citation type="journal article" date="2018" name="ISME J.">
        <title>Endosymbiont genomes yield clues of tubeworm success.</title>
        <authorList>
            <person name="Li Y."/>
            <person name="Liles M.R."/>
            <person name="Halanych K.M."/>
        </authorList>
    </citation>
    <scope>NUCLEOTIDE SEQUENCE [LARGE SCALE GENOMIC DNA]</scope>
    <source>
        <strain evidence="2">A1462</strain>
    </source>
</reference>
<gene>
    <name evidence="2" type="ORF">DIZ78_05925</name>
</gene>
<dbReference type="SUPFAM" id="SSF48695">
    <property type="entry name" value="Multiheme cytochromes"/>
    <property type="match status" value="1"/>
</dbReference>
<dbReference type="Proteomes" id="UP000254771">
    <property type="component" value="Unassembled WGS sequence"/>
</dbReference>
<keyword evidence="3" id="KW-1185">Reference proteome</keyword>
<feature type="chain" id="PRO_5017001505" evidence="1">
    <location>
        <begin position="27"/>
        <end position="265"/>
    </location>
</feature>
<sequence>MKLEAQFIFFSLLFSMLMMAGNGAFAADGIKGNYEQARWHPIHFKPAIDDATDEQCLSCHQEILDRKVLKKSLAGVSSTATTAWYQTLSSYSGEQDTFHRRHLVTPLAKQVMDMKCNTCHQGSNPRQEAAIPPDHSNTDFTLRKAVNPDICLMCHGANPYKLMGLPSPWSESRNMFQGNCLLCHASIRTTRHQVNFLKADAIEEAGIKDSDVCFGCHGGRQWYRIPYPYPRHSWKGMAKEIPDWAKERPTLSEPRFQIKIKQAAK</sequence>
<keyword evidence="1" id="KW-0732">Signal</keyword>
<evidence type="ECO:0000313" key="3">
    <source>
        <dbReference type="Proteomes" id="UP000254771"/>
    </source>
</evidence>
<evidence type="ECO:0000256" key="1">
    <source>
        <dbReference type="SAM" id="SignalP"/>
    </source>
</evidence>
<dbReference type="EMBL" id="QFXE01000007">
    <property type="protein sequence ID" value="RDH87030.1"/>
    <property type="molecule type" value="Genomic_DNA"/>
</dbReference>
<comment type="caution">
    <text evidence="2">The sequence shown here is derived from an EMBL/GenBank/DDBJ whole genome shotgun (WGS) entry which is preliminary data.</text>
</comment>
<evidence type="ECO:0000313" key="2">
    <source>
        <dbReference type="EMBL" id="RDH87030.1"/>
    </source>
</evidence>
<feature type="signal peptide" evidence="1">
    <location>
        <begin position="1"/>
        <end position="26"/>
    </location>
</feature>
<proteinExistence type="predicted"/>
<accession>A0A370DR18</accession>
<protein>
    <submittedName>
        <fullName evidence="2">Uncharacterized protein</fullName>
    </submittedName>
</protein>
<organism evidence="2 3">
    <name type="scientific">endosymbiont of Escarpia spicata</name>
    <dbReference type="NCBI Taxonomy" id="2200908"/>
    <lineage>
        <taxon>Bacteria</taxon>
        <taxon>Pseudomonadati</taxon>
        <taxon>Pseudomonadota</taxon>
        <taxon>Gammaproteobacteria</taxon>
        <taxon>sulfur-oxidizing symbionts</taxon>
    </lineage>
</organism>
<dbReference type="AlphaFoldDB" id="A0A370DR18"/>